<dbReference type="InterPro" id="IPR051212">
    <property type="entry name" value="Type-I_RE_S_subunit"/>
</dbReference>
<sequence>MGSSEFHVFRIKPGYSTEFVFDYLNRAEIRNEAQKNMTGASGHRRVPIAFYEELIIPVPPLAEQQKIVAQITALEEKITAAKRTMTECPEKKQAVLDKWLK</sequence>
<keyword evidence="3" id="KW-0238">DNA-binding</keyword>
<dbReference type="GeneID" id="78316481"/>
<accession>A0A1T4KI77</accession>
<dbReference type="PANTHER" id="PTHR43140:SF1">
    <property type="entry name" value="TYPE I RESTRICTION ENZYME ECOKI SPECIFICITY SUBUNIT"/>
    <property type="match status" value="1"/>
</dbReference>
<keyword evidence="2" id="KW-0680">Restriction system</keyword>
<evidence type="ECO:0000259" key="4">
    <source>
        <dbReference type="Pfam" id="PF01420"/>
    </source>
</evidence>
<dbReference type="GO" id="GO:0003677">
    <property type="term" value="F:DNA binding"/>
    <property type="evidence" value="ECO:0007669"/>
    <property type="project" value="UniProtKB-KW"/>
</dbReference>
<protein>
    <submittedName>
        <fullName evidence="5">Type I restriction modification DNA specificity domain-containing protein</fullName>
    </submittedName>
</protein>
<dbReference type="SUPFAM" id="SSF116734">
    <property type="entry name" value="DNA methylase specificity domain"/>
    <property type="match status" value="1"/>
</dbReference>
<organism evidence="5 6">
    <name type="scientific">Treponema porcinum</name>
    <dbReference type="NCBI Taxonomy" id="261392"/>
    <lineage>
        <taxon>Bacteria</taxon>
        <taxon>Pseudomonadati</taxon>
        <taxon>Spirochaetota</taxon>
        <taxon>Spirochaetia</taxon>
        <taxon>Spirochaetales</taxon>
        <taxon>Treponemataceae</taxon>
        <taxon>Treponema</taxon>
    </lineage>
</organism>
<dbReference type="AlphaFoldDB" id="A0A1T4KI77"/>
<reference evidence="5 6" key="1">
    <citation type="submission" date="2017-02" db="EMBL/GenBank/DDBJ databases">
        <authorList>
            <person name="Peterson S.W."/>
        </authorList>
    </citation>
    <scope>NUCLEOTIDE SEQUENCE [LARGE SCALE GENOMIC DNA]</scope>
    <source>
        <strain evidence="5 6">ATCC BAA-908</strain>
    </source>
</reference>
<dbReference type="STRING" id="261392.SAMN02745149_01182"/>
<proteinExistence type="inferred from homology"/>
<name>A0A1T4KI77_TREPO</name>
<dbReference type="PANTHER" id="PTHR43140">
    <property type="entry name" value="TYPE-1 RESTRICTION ENZYME ECOKI SPECIFICITY PROTEIN"/>
    <property type="match status" value="1"/>
</dbReference>
<dbReference type="InterPro" id="IPR000055">
    <property type="entry name" value="Restrct_endonuc_typeI_TRD"/>
</dbReference>
<dbReference type="EMBL" id="FUWG01000008">
    <property type="protein sequence ID" value="SJZ42086.1"/>
    <property type="molecule type" value="Genomic_DNA"/>
</dbReference>
<dbReference type="GO" id="GO:0009307">
    <property type="term" value="P:DNA restriction-modification system"/>
    <property type="evidence" value="ECO:0007669"/>
    <property type="project" value="UniProtKB-KW"/>
</dbReference>
<evidence type="ECO:0000313" key="5">
    <source>
        <dbReference type="EMBL" id="SJZ42086.1"/>
    </source>
</evidence>
<dbReference type="Pfam" id="PF01420">
    <property type="entry name" value="Methylase_S"/>
    <property type="match status" value="1"/>
</dbReference>
<evidence type="ECO:0000256" key="1">
    <source>
        <dbReference type="ARBA" id="ARBA00010923"/>
    </source>
</evidence>
<gene>
    <name evidence="5" type="ORF">SAMN02745149_01182</name>
</gene>
<comment type="similarity">
    <text evidence="1">Belongs to the type-I restriction system S methylase family.</text>
</comment>
<keyword evidence="6" id="KW-1185">Reference proteome</keyword>
<dbReference type="RefSeq" id="WP_078933095.1">
    <property type="nucleotide sequence ID" value="NZ_FUWG01000008.1"/>
</dbReference>
<feature type="domain" description="Type I restriction modification DNA specificity" evidence="4">
    <location>
        <begin position="3"/>
        <end position="81"/>
    </location>
</feature>
<evidence type="ECO:0000256" key="3">
    <source>
        <dbReference type="ARBA" id="ARBA00023125"/>
    </source>
</evidence>
<dbReference type="OrthoDB" id="9811611at2"/>
<dbReference type="Proteomes" id="UP000190423">
    <property type="component" value="Unassembled WGS sequence"/>
</dbReference>
<evidence type="ECO:0000313" key="6">
    <source>
        <dbReference type="Proteomes" id="UP000190423"/>
    </source>
</evidence>
<dbReference type="InterPro" id="IPR044946">
    <property type="entry name" value="Restrct_endonuc_typeI_TRD_sf"/>
</dbReference>
<dbReference type="Gene3D" id="3.90.220.20">
    <property type="entry name" value="DNA methylase specificity domains"/>
    <property type="match status" value="2"/>
</dbReference>
<evidence type="ECO:0000256" key="2">
    <source>
        <dbReference type="ARBA" id="ARBA00022747"/>
    </source>
</evidence>